<evidence type="ECO:0000256" key="1">
    <source>
        <dbReference type="SAM" id="MobiDB-lite"/>
    </source>
</evidence>
<sequence>MVEKKLNFNQPILSVRKYSHKGPSHIVDKREGLTIIHWLPHRRPEPNSGPMSNPGSVPFLWEQSPGRPKEEILAQSRNCASPSFDASSEPDVHEGDGSGVDALVLQRDEERGRVVDQEKAVVLHCRPSSEREGSEQHENVVTVCCLLPRSCLRSSVCGLNPIPAMSRVMTFPGSRMLSESAASGSSTDSESEYAVIQASKLSESDEQQHRPFLEETSGKPSFRTLQELLADDAVRTVDRKHDVKTSNELKMIEHSGSGSDSDSDQNSSGEDDIRLAVNKAAEEARMRLAKEGVAPQPPQPPLPSSPSDSWLSRTLSPASARKASSSAFASRFSSKY</sequence>
<feature type="compositionally biased region" description="Polar residues" evidence="1">
    <location>
        <begin position="75"/>
        <end position="86"/>
    </location>
</feature>
<dbReference type="Proteomes" id="UP001567538">
    <property type="component" value="Unassembled WGS sequence"/>
</dbReference>
<feature type="compositionally biased region" description="Basic and acidic residues" evidence="1">
    <location>
        <begin position="280"/>
        <end position="290"/>
    </location>
</feature>
<dbReference type="PANTHER" id="PTHR33671:SF2">
    <property type="entry name" value="N-METHYLTRANSFERASE, PUTATIVE (DUF688)-RELATED"/>
    <property type="match status" value="1"/>
</dbReference>
<dbReference type="PANTHER" id="PTHR33671">
    <property type="entry name" value="N-METHYLTRANSFERASE, PUTATIVE (DUF688)-RELATED"/>
    <property type="match status" value="1"/>
</dbReference>
<name>A0ABD1HVV8_SALDI</name>
<organism evidence="2 3">
    <name type="scientific">Salvia divinorum</name>
    <name type="common">Maria pastora</name>
    <name type="synonym">Diviner's sage</name>
    <dbReference type="NCBI Taxonomy" id="28513"/>
    <lineage>
        <taxon>Eukaryota</taxon>
        <taxon>Viridiplantae</taxon>
        <taxon>Streptophyta</taxon>
        <taxon>Embryophyta</taxon>
        <taxon>Tracheophyta</taxon>
        <taxon>Spermatophyta</taxon>
        <taxon>Magnoliopsida</taxon>
        <taxon>eudicotyledons</taxon>
        <taxon>Gunneridae</taxon>
        <taxon>Pentapetalae</taxon>
        <taxon>asterids</taxon>
        <taxon>lamiids</taxon>
        <taxon>Lamiales</taxon>
        <taxon>Lamiaceae</taxon>
        <taxon>Nepetoideae</taxon>
        <taxon>Mentheae</taxon>
        <taxon>Salviinae</taxon>
        <taxon>Salvia</taxon>
        <taxon>Salvia subgen. Calosphace</taxon>
    </lineage>
</organism>
<evidence type="ECO:0000313" key="3">
    <source>
        <dbReference type="Proteomes" id="UP001567538"/>
    </source>
</evidence>
<dbReference type="InterPro" id="IPR007789">
    <property type="entry name" value="DUF688"/>
</dbReference>
<protein>
    <submittedName>
        <fullName evidence="2">Uncharacterized protein</fullName>
    </submittedName>
</protein>
<feature type="region of interest" description="Disordered" evidence="1">
    <location>
        <begin position="75"/>
        <end position="98"/>
    </location>
</feature>
<feature type="region of interest" description="Disordered" evidence="1">
    <location>
        <begin position="43"/>
        <end position="63"/>
    </location>
</feature>
<feature type="compositionally biased region" description="Low complexity" evidence="1">
    <location>
        <begin position="305"/>
        <end position="336"/>
    </location>
</feature>
<dbReference type="EMBL" id="JBEAFC010000004">
    <property type="protein sequence ID" value="KAL1560610.1"/>
    <property type="molecule type" value="Genomic_DNA"/>
</dbReference>
<feature type="compositionally biased region" description="Basic and acidic residues" evidence="1">
    <location>
        <begin position="239"/>
        <end position="253"/>
    </location>
</feature>
<evidence type="ECO:0000313" key="2">
    <source>
        <dbReference type="EMBL" id="KAL1560610.1"/>
    </source>
</evidence>
<comment type="caution">
    <text evidence="2">The sequence shown here is derived from an EMBL/GenBank/DDBJ whole genome shotgun (WGS) entry which is preliminary data.</text>
</comment>
<dbReference type="AlphaFoldDB" id="A0ABD1HVV8"/>
<dbReference type="Pfam" id="PF05097">
    <property type="entry name" value="DUF688"/>
    <property type="match status" value="2"/>
</dbReference>
<feature type="compositionally biased region" description="Low complexity" evidence="1">
    <location>
        <begin position="255"/>
        <end position="268"/>
    </location>
</feature>
<reference evidence="2 3" key="1">
    <citation type="submission" date="2024-06" db="EMBL/GenBank/DDBJ databases">
        <title>A chromosome level genome sequence of Diviner's sage (Salvia divinorum).</title>
        <authorList>
            <person name="Ford S.A."/>
            <person name="Ro D.-K."/>
            <person name="Ness R.W."/>
            <person name="Phillips M.A."/>
        </authorList>
    </citation>
    <scope>NUCLEOTIDE SEQUENCE [LARGE SCALE GENOMIC DNA]</scope>
    <source>
        <strain evidence="2">SAF-2024a</strain>
        <tissue evidence="2">Leaf</tissue>
    </source>
</reference>
<feature type="region of interest" description="Disordered" evidence="1">
    <location>
        <begin position="178"/>
        <end position="219"/>
    </location>
</feature>
<proteinExistence type="predicted"/>
<feature type="compositionally biased region" description="Pro residues" evidence="1">
    <location>
        <begin position="295"/>
        <end position="304"/>
    </location>
</feature>
<accession>A0ABD1HVV8</accession>
<feature type="compositionally biased region" description="Low complexity" evidence="1">
    <location>
        <begin position="178"/>
        <end position="194"/>
    </location>
</feature>
<feature type="region of interest" description="Disordered" evidence="1">
    <location>
        <begin position="239"/>
        <end position="336"/>
    </location>
</feature>
<keyword evidence="3" id="KW-1185">Reference proteome</keyword>
<gene>
    <name evidence="2" type="ORF">AAHA92_10802</name>
</gene>
<feature type="compositionally biased region" description="Basic and acidic residues" evidence="1">
    <location>
        <begin position="202"/>
        <end position="217"/>
    </location>
</feature>